<comment type="subcellular location">
    <subcellularLocation>
        <location evidence="1">Nucleus</location>
    </subcellularLocation>
</comment>
<dbReference type="PROSITE" id="PS51998">
    <property type="entry name" value="DEK_C"/>
    <property type="match status" value="1"/>
</dbReference>
<dbReference type="SUPFAM" id="SSF47592">
    <property type="entry name" value="SWIB/MDM2 domain"/>
    <property type="match status" value="2"/>
</dbReference>
<sequence>MVSESELIGRLREFLRSSDLNTTTTATVRRQLEADFGIDLSDRKAFIREQVDLFLQTEHNQPQQEERQNDDVEEQEEDAPNNPEQSQPSDSKEETDEEEEGEEEEDKPEQAKNAKKNKGRSNKLGDEVVKKRGGGFCKLCSLSPQLQEFMEAPEMARTEVVKQLWVYIREKNLQDPNNRRNIICDERLRSLFNVNSINMFQMNKALSKHIWPLESDDVVQVKSTPKEKQKKQERDDAYCIITSMTDSDEAKKKEKRQKGGGKSGFLAPLQLSDALVNFLGTGESELARTDVIKRMWDYIKGNNLQDPSDKRKIICDEKLKELFDVDSFTGFTVTKLLAPHFIKTEQ</sequence>
<dbReference type="GO" id="GO:0000500">
    <property type="term" value="C:RNA polymerase I upstream activating factor complex"/>
    <property type="evidence" value="ECO:0007669"/>
    <property type="project" value="UniProtKB-ARBA"/>
</dbReference>
<keyword evidence="9" id="KW-1185">Reference proteome</keyword>
<dbReference type="CDD" id="cd10567">
    <property type="entry name" value="SWIB-MDM2_like"/>
    <property type="match status" value="2"/>
</dbReference>
<evidence type="ECO:0000256" key="1">
    <source>
        <dbReference type="ARBA" id="ARBA00004123"/>
    </source>
</evidence>
<evidence type="ECO:0000259" key="7">
    <source>
        <dbReference type="PROSITE" id="PS51998"/>
    </source>
</evidence>
<feature type="domain" description="DM2" evidence="6">
    <location>
        <begin position="135"/>
        <end position="212"/>
    </location>
</feature>
<feature type="domain" description="DEK-C" evidence="7">
    <location>
        <begin position="1"/>
        <end position="56"/>
    </location>
</feature>
<organism evidence="8 9">
    <name type="scientific">Glycine soja</name>
    <name type="common">Wild soybean</name>
    <dbReference type="NCBI Taxonomy" id="3848"/>
    <lineage>
        <taxon>Eukaryota</taxon>
        <taxon>Viridiplantae</taxon>
        <taxon>Streptophyta</taxon>
        <taxon>Embryophyta</taxon>
        <taxon>Tracheophyta</taxon>
        <taxon>Spermatophyta</taxon>
        <taxon>Magnoliopsida</taxon>
        <taxon>eudicotyledons</taxon>
        <taxon>Gunneridae</taxon>
        <taxon>Pentapetalae</taxon>
        <taxon>rosids</taxon>
        <taxon>fabids</taxon>
        <taxon>Fabales</taxon>
        <taxon>Fabaceae</taxon>
        <taxon>Papilionoideae</taxon>
        <taxon>50 kb inversion clade</taxon>
        <taxon>NPAAA clade</taxon>
        <taxon>indigoferoid/millettioid clade</taxon>
        <taxon>Phaseoleae</taxon>
        <taxon>Glycine</taxon>
        <taxon>Glycine subgen. Soja</taxon>
    </lineage>
</organism>
<feature type="domain" description="DM2" evidence="6">
    <location>
        <begin position="264"/>
        <end position="343"/>
    </location>
</feature>
<dbReference type="InterPro" id="IPR019835">
    <property type="entry name" value="SWIB_domain"/>
</dbReference>
<dbReference type="InterPro" id="IPR036885">
    <property type="entry name" value="SWIB_MDM2_dom_sf"/>
</dbReference>
<name>A0A445M4W1_GLYSO</name>
<comment type="caution">
    <text evidence="8">The sequence shown here is derived from an EMBL/GenBank/DDBJ whole genome shotgun (WGS) entry which is preliminary data.</text>
</comment>
<dbReference type="PROSITE" id="PS51925">
    <property type="entry name" value="SWIB_MDM2"/>
    <property type="match status" value="2"/>
</dbReference>
<dbReference type="Proteomes" id="UP000289340">
    <property type="component" value="Chromosome 1"/>
</dbReference>
<accession>A0A445M4W1</accession>
<evidence type="ECO:0000256" key="2">
    <source>
        <dbReference type="ARBA" id="ARBA00023015"/>
    </source>
</evidence>
<evidence type="ECO:0000256" key="3">
    <source>
        <dbReference type="ARBA" id="ARBA00023163"/>
    </source>
</evidence>
<dbReference type="Gramene" id="XM_028387343.1">
    <property type="protein sequence ID" value="XP_028243144.1"/>
    <property type="gene ID" value="LOC114421431"/>
</dbReference>
<keyword evidence="4" id="KW-0539">Nucleus</keyword>
<evidence type="ECO:0000313" key="9">
    <source>
        <dbReference type="Proteomes" id="UP000289340"/>
    </source>
</evidence>
<dbReference type="Pfam" id="PF02201">
    <property type="entry name" value="SWIB"/>
    <property type="match status" value="2"/>
</dbReference>
<reference evidence="8 9" key="1">
    <citation type="submission" date="2018-09" db="EMBL/GenBank/DDBJ databases">
        <title>A high-quality reference genome of wild soybean provides a powerful tool to mine soybean genomes.</title>
        <authorList>
            <person name="Xie M."/>
            <person name="Chung C.Y.L."/>
            <person name="Li M.-W."/>
            <person name="Wong F.-L."/>
            <person name="Chan T.-F."/>
            <person name="Lam H.-M."/>
        </authorList>
    </citation>
    <scope>NUCLEOTIDE SEQUENCE [LARGE SCALE GENOMIC DNA]</scope>
    <source>
        <strain evidence="9">cv. W05</strain>
        <tissue evidence="8">Hypocotyl of etiolated seedlings</tissue>
    </source>
</reference>
<dbReference type="InterPro" id="IPR014876">
    <property type="entry name" value="DEK_C"/>
</dbReference>
<evidence type="ECO:0000259" key="6">
    <source>
        <dbReference type="PROSITE" id="PS51925"/>
    </source>
</evidence>
<dbReference type="SMART" id="SM00151">
    <property type="entry name" value="SWIB"/>
    <property type="match status" value="2"/>
</dbReference>
<evidence type="ECO:0000313" key="8">
    <source>
        <dbReference type="EMBL" id="RZC30606.1"/>
    </source>
</evidence>
<dbReference type="Pfam" id="PF08766">
    <property type="entry name" value="DEK_C"/>
    <property type="match status" value="1"/>
</dbReference>
<keyword evidence="2" id="KW-0805">Transcription regulation</keyword>
<feature type="region of interest" description="Disordered" evidence="5">
    <location>
        <begin position="57"/>
        <end position="126"/>
    </location>
</feature>
<dbReference type="Gene3D" id="1.10.245.10">
    <property type="entry name" value="SWIB/MDM2 domain"/>
    <property type="match status" value="2"/>
</dbReference>
<dbReference type="EMBL" id="QZWG01000001">
    <property type="protein sequence ID" value="RZC30606.1"/>
    <property type="molecule type" value="Genomic_DNA"/>
</dbReference>
<dbReference type="GO" id="GO:0001181">
    <property type="term" value="F:RNA polymerase I general transcription initiation factor activity"/>
    <property type="evidence" value="ECO:0007669"/>
    <property type="project" value="UniProtKB-ARBA"/>
</dbReference>
<feature type="compositionally biased region" description="Acidic residues" evidence="5">
    <location>
        <begin position="93"/>
        <end position="107"/>
    </location>
</feature>
<dbReference type="FunFam" id="1.10.245.10:FF:000004">
    <property type="entry name" value="Upstream activation factor subunit"/>
    <property type="match status" value="1"/>
</dbReference>
<dbReference type="SUPFAM" id="SSF109715">
    <property type="entry name" value="DEK C-terminal domain"/>
    <property type="match status" value="1"/>
</dbReference>
<proteinExistence type="predicted"/>
<dbReference type="AlphaFoldDB" id="A0A445M4W1"/>
<evidence type="ECO:0000256" key="5">
    <source>
        <dbReference type="SAM" id="MobiDB-lite"/>
    </source>
</evidence>
<gene>
    <name evidence="8" type="ORF">D0Y65_001930</name>
</gene>
<dbReference type="InterPro" id="IPR003121">
    <property type="entry name" value="SWIB_MDM2_domain"/>
</dbReference>
<evidence type="ECO:0000256" key="4">
    <source>
        <dbReference type="ARBA" id="ARBA00023242"/>
    </source>
</evidence>
<protein>
    <submittedName>
        <fullName evidence="8">Upstream activation factor subunit UAF30 isoform C</fullName>
    </submittedName>
</protein>
<keyword evidence="3" id="KW-0804">Transcription</keyword>
<dbReference type="SMR" id="A0A445M4W1"/>
<dbReference type="PANTHER" id="PTHR13844">
    <property type="entry name" value="SWI/SNF-RELATED MATRIX-ASSOCIATED ACTIN-DEPENDENT REGULATOR OF CHROMATIN SUBFAMILY D"/>
    <property type="match status" value="1"/>
</dbReference>
<dbReference type="Gene3D" id="1.10.10.60">
    <property type="entry name" value="Homeodomain-like"/>
    <property type="match status" value="1"/>
</dbReference>